<reference evidence="4 5" key="1">
    <citation type="submission" date="2014-12" db="EMBL/GenBank/DDBJ databases">
        <title>Genome sequencing of Photobacterium gaetbulicola AD005a.</title>
        <authorList>
            <person name="Adrian T.G.S."/>
            <person name="Chan K.G."/>
        </authorList>
    </citation>
    <scope>NUCLEOTIDE SEQUENCE [LARGE SCALE GENOMIC DNA]</scope>
    <source>
        <strain evidence="4 5">AD005a</strain>
    </source>
</reference>
<evidence type="ECO:0000259" key="3">
    <source>
        <dbReference type="PROSITE" id="PS50110"/>
    </source>
</evidence>
<dbReference type="InterPro" id="IPR011006">
    <property type="entry name" value="CheY-like_superfamily"/>
</dbReference>
<dbReference type="SUPFAM" id="SSF55874">
    <property type="entry name" value="ATPase domain of HSP90 chaperone/DNA topoisomerase II/histidine kinase"/>
    <property type="match status" value="1"/>
</dbReference>
<keyword evidence="1 2" id="KW-0597">Phosphoprotein</keyword>
<protein>
    <recommendedName>
        <fullName evidence="3">Response regulatory domain-containing protein</fullName>
    </recommendedName>
</protein>
<dbReference type="Gene3D" id="3.30.565.10">
    <property type="entry name" value="Histidine kinase-like ATPase, C-terminal domain"/>
    <property type="match status" value="1"/>
</dbReference>
<dbReference type="InterPro" id="IPR001789">
    <property type="entry name" value="Sig_transdc_resp-reg_receiver"/>
</dbReference>
<dbReference type="InterPro" id="IPR003594">
    <property type="entry name" value="HATPase_dom"/>
</dbReference>
<dbReference type="RefSeq" id="WP_039465375.1">
    <property type="nucleotide sequence ID" value="NZ_JWLZ01000179.1"/>
</dbReference>
<dbReference type="Gene3D" id="3.60.40.10">
    <property type="entry name" value="PPM-type phosphatase domain"/>
    <property type="match status" value="1"/>
</dbReference>
<accession>A0A0B9G125</accession>
<dbReference type="PROSITE" id="PS50110">
    <property type="entry name" value="RESPONSE_REGULATORY"/>
    <property type="match status" value="1"/>
</dbReference>
<evidence type="ECO:0000256" key="1">
    <source>
        <dbReference type="ARBA" id="ARBA00022553"/>
    </source>
</evidence>
<dbReference type="PANTHER" id="PTHR44591">
    <property type="entry name" value="STRESS RESPONSE REGULATOR PROTEIN 1"/>
    <property type="match status" value="1"/>
</dbReference>
<dbReference type="Proteomes" id="UP000031278">
    <property type="component" value="Unassembled WGS sequence"/>
</dbReference>
<dbReference type="EMBL" id="JWLZ01000179">
    <property type="protein sequence ID" value="KHT62364.1"/>
    <property type="molecule type" value="Genomic_DNA"/>
</dbReference>
<dbReference type="PANTHER" id="PTHR44591:SF3">
    <property type="entry name" value="RESPONSE REGULATORY DOMAIN-CONTAINING PROTEIN"/>
    <property type="match status" value="1"/>
</dbReference>
<dbReference type="SUPFAM" id="SSF52172">
    <property type="entry name" value="CheY-like"/>
    <property type="match status" value="1"/>
</dbReference>
<dbReference type="GO" id="GO:0000160">
    <property type="term" value="P:phosphorelay signal transduction system"/>
    <property type="evidence" value="ECO:0007669"/>
    <property type="project" value="InterPro"/>
</dbReference>
<feature type="modified residue" description="4-aspartylphosphate" evidence="2">
    <location>
        <position position="189"/>
    </location>
</feature>
<evidence type="ECO:0000313" key="5">
    <source>
        <dbReference type="Proteomes" id="UP000031278"/>
    </source>
</evidence>
<comment type="caution">
    <text evidence="4">The sequence shown here is derived from an EMBL/GenBank/DDBJ whole genome shotgun (WGS) entry which is preliminary data.</text>
</comment>
<dbReference type="CDD" id="cd16936">
    <property type="entry name" value="HATPase_RsbW-like"/>
    <property type="match status" value="1"/>
</dbReference>
<dbReference type="InterPro" id="IPR050595">
    <property type="entry name" value="Bact_response_regulator"/>
</dbReference>
<evidence type="ECO:0000256" key="2">
    <source>
        <dbReference type="PROSITE-ProRule" id="PRU00169"/>
    </source>
</evidence>
<dbReference type="AlphaFoldDB" id="A0A0B9G125"/>
<dbReference type="InterPro" id="IPR036457">
    <property type="entry name" value="PPM-type-like_dom_sf"/>
</dbReference>
<dbReference type="Pfam" id="PF00072">
    <property type="entry name" value="Response_reg"/>
    <property type="match status" value="1"/>
</dbReference>
<feature type="domain" description="Response regulatory" evidence="3">
    <location>
        <begin position="141"/>
        <end position="256"/>
    </location>
</feature>
<gene>
    <name evidence="4" type="ORF">RJ45_17745</name>
</gene>
<dbReference type="Gene3D" id="3.40.50.2300">
    <property type="match status" value="1"/>
</dbReference>
<dbReference type="InterPro" id="IPR001932">
    <property type="entry name" value="PPM-type_phosphatase-like_dom"/>
</dbReference>
<dbReference type="SMART" id="SM00448">
    <property type="entry name" value="REC"/>
    <property type="match status" value="1"/>
</dbReference>
<sequence length="490" mass="55096">MNQVLFQRQFALSYENIANIRRVLDVKAQALLLAPDLIQNIKLVCSEYCANLLDHQQVAATHCTISYGKSTGHYRLSIADNGSPWPAQAQHLASADLPELPAESGMGLAIIRAIFPDFCYDITPEQNTIVFTLPQPSPQKHLVIVDDSRSQLATLTSYLEQDYQLSIFSHAGDALRWLQNNRCDLVLTDLWMPNINGLEFRRSVANIRHHRLLPFVFLSGDTVSETMSAVTLSGIDDFLSKPIDKWRLLQVLERVLKRHTNLLNAFEDNLLQQFEHTAIPRAEATTTTTLTLGNFRLQLSREPEISGDFFIHQPRPDGSTMVILGDLMGHGIIAKANGGISYGVILGLLQDPDITPEQFCRRLNQYLYQAQANNLVCLLVLHLATDNLITLYNAGMPKPIHCASSCHHIHQSTGLLGLFESPQSGGYRMKLDKGHSLHGYSDGLLEAVLTERERQDMVLMPSNERHQYLWQRTPQNHEDDRALFTLTCSP</sequence>
<organism evidence="4 5">
    <name type="scientific">Photobacterium gaetbulicola</name>
    <dbReference type="NCBI Taxonomy" id="1295392"/>
    <lineage>
        <taxon>Bacteria</taxon>
        <taxon>Pseudomonadati</taxon>
        <taxon>Pseudomonadota</taxon>
        <taxon>Gammaproteobacteria</taxon>
        <taxon>Vibrionales</taxon>
        <taxon>Vibrionaceae</taxon>
        <taxon>Photobacterium</taxon>
    </lineage>
</organism>
<proteinExistence type="predicted"/>
<dbReference type="Pfam" id="PF13581">
    <property type="entry name" value="HATPase_c_2"/>
    <property type="match status" value="1"/>
</dbReference>
<name>A0A0B9G125_9GAMM</name>
<dbReference type="Pfam" id="PF07228">
    <property type="entry name" value="SpoIIE"/>
    <property type="match status" value="1"/>
</dbReference>
<dbReference type="InterPro" id="IPR036890">
    <property type="entry name" value="HATPase_C_sf"/>
</dbReference>
<evidence type="ECO:0000313" key="4">
    <source>
        <dbReference type="EMBL" id="KHT62364.1"/>
    </source>
</evidence>